<dbReference type="STRING" id="7266.A0A3B0JUB7"/>
<keyword evidence="4" id="KW-1185">Reference proteome</keyword>
<gene>
    <name evidence="3" type="ORF">DGUA_6G014451</name>
</gene>
<dbReference type="EMBL" id="OUUW01000009">
    <property type="protein sequence ID" value="SPP84653.1"/>
    <property type="molecule type" value="Genomic_DNA"/>
</dbReference>
<dbReference type="AlphaFoldDB" id="A0A3B0JUB7"/>
<dbReference type="OMA" id="ARCVDQK"/>
<dbReference type="OrthoDB" id="7987789at2759"/>
<organism evidence="3 4">
    <name type="scientific">Drosophila guanche</name>
    <name type="common">Fruit fly</name>
    <dbReference type="NCBI Taxonomy" id="7266"/>
    <lineage>
        <taxon>Eukaryota</taxon>
        <taxon>Metazoa</taxon>
        <taxon>Ecdysozoa</taxon>
        <taxon>Arthropoda</taxon>
        <taxon>Hexapoda</taxon>
        <taxon>Insecta</taxon>
        <taxon>Pterygota</taxon>
        <taxon>Neoptera</taxon>
        <taxon>Endopterygota</taxon>
        <taxon>Diptera</taxon>
        <taxon>Brachycera</taxon>
        <taxon>Muscomorpha</taxon>
        <taxon>Ephydroidea</taxon>
        <taxon>Drosophilidae</taxon>
        <taxon>Drosophila</taxon>
        <taxon>Sophophora</taxon>
    </lineage>
</organism>
<evidence type="ECO:0000259" key="2">
    <source>
        <dbReference type="PROSITE" id="PS50940"/>
    </source>
</evidence>
<dbReference type="Proteomes" id="UP000268350">
    <property type="component" value="Unassembled WGS sequence"/>
</dbReference>
<evidence type="ECO:0000313" key="3">
    <source>
        <dbReference type="EMBL" id="SPP84653.1"/>
    </source>
</evidence>
<keyword evidence="1" id="KW-0732">Signal</keyword>
<feature type="signal peptide" evidence="1">
    <location>
        <begin position="1"/>
        <end position="20"/>
    </location>
</feature>
<reference evidence="4" key="1">
    <citation type="submission" date="2018-01" db="EMBL/GenBank/DDBJ databases">
        <authorList>
            <person name="Alioto T."/>
            <person name="Alioto T."/>
        </authorList>
    </citation>
    <scope>NUCLEOTIDE SEQUENCE [LARGE SCALE GENOMIC DNA]</scope>
</reference>
<protein>
    <recommendedName>
        <fullName evidence="2">Chitin-binding type-2 domain-containing protein</fullName>
    </recommendedName>
</protein>
<dbReference type="GO" id="GO:0005576">
    <property type="term" value="C:extracellular region"/>
    <property type="evidence" value="ECO:0007669"/>
    <property type="project" value="InterPro"/>
</dbReference>
<feature type="chain" id="PRO_5017344627" description="Chitin-binding type-2 domain-containing protein" evidence="1">
    <location>
        <begin position="21"/>
        <end position="259"/>
    </location>
</feature>
<name>A0A3B0JUB7_DROGU</name>
<proteinExistence type="predicted"/>
<dbReference type="PROSITE" id="PS50940">
    <property type="entry name" value="CHIT_BIND_II"/>
    <property type="match status" value="1"/>
</dbReference>
<sequence>MQKFFALLALAAILLSSVSAQKCNECQSSNDAKCVSQTKFQNCMNNVAFGAEATCPTGTVCSNTDDVCVKSESVDGTKILDVCGSGSESSSGNGENCAVCVGSNKFACVSKTEFARCVDQKVSTTPFSCGTDETCVTEALALFGNICVPSCAFAFIGLTADNITCTNTVYTPPTAPAVPTQEELKLACSNAGDTNASLFFDIDNTADTTCSSYIYCEKVSDSNWLAILYSCKSPTPYYSKADNKCIATKPTRCTASAPA</sequence>
<evidence type="ECO:0000313" key="4">
    <source>
        <dbReference type="Proteomes" id="UP000268350"/>
    </source>
</evidence>
<accession>A0A3B0JUB7</accession>
<evidence type="ECO:0000256" key="1">
    <source>
        <dbReference type="SAM" id="SignalP"/>
    </source>
</evidence>
<dbReference type="InterPro" id="IPR002557">
    <property type="entry name" value="Chitin-bd_dom"/>
</dbReference>
<feature type="domain" description="Chitin-binding type-2" evidence="2">
    <location>
        <begin position="185"/>
        <end position="255"/>
    </location>
</feature>
<dbReference type="GO" id="GO:0008061">
    <property type="term" value="F:chitin binding"/>
    <property type="evidence" value="ECO:0007669"/>
    <property type="project" value="InterPro"/>
</dbReference>